<feature type="domain" description="DUF1330" evidence="1">
    <location>
        <begin position="2"/>
        <end position="95"/>
    </location>
</feature>
<dbReference type="SUPFAM" id="SSF54909">
    <property type="entry name" value="Dimeric alpha+beta barrel"/>
    <property type="match status" value="1"/>
</dbReference>
<evidence type="ECO:0000313" key="2">
    <source>
        <dbReference type="EMBL" id="NHO68365.1"/>
    </source>
</evidence>
<protein>
    <submittedName>
        <fullName evidence="2">DUF1330 domain-containing protein</fullName>
    </submittedName>
</protein>
<gene>
    <name evidence="2" type="ORF">G8770_22665</name>
</gene>
<proteinExistence type="predicted"/>
<comment type="caution">
    <text evidence="2">The sequence shown here is derived from an EMBL/GenBank/DDBJ whole genome shotgun (WGS) entry which is preliminary data.</text>
</comment>
<dbReference type="RefSeq" id="WP_167192300.1">
    <property type="nucleotide sequence ID" value="NZ_JAAONZ010000029.1"/>
</dbReference>
<organism evidence="2 3">
    <name type="scientific">Pseudomaricurvus hydrocarbonicus</name>
    <dbReference type="NCBI Taxonomy" id="1470433"/>
    <lineage>
        <taxon>Bacteria</taxon>
        <taxon>Pseudomonadati</taxon>
        <taxon>Pseudomonadota</taxon>
        <taxon>Gammaproteobacteria</taxon>
        <taxon>Cellvibrionales</taxon>
        <taxon>Cellvibrionaceae</taxon>
        <taxon>Pseudomaricurvus</taxon>
    </lineage>
</organism>
<dbReference type="Gene3D" id="3.30.70.100">
    <property type="match status" value="1"/>
</dbReference>
<keyword evidence="3" id="KW-1185">Reference proteome</keyword>
<accession>A0A9E5MQ93</accession>
<dbReference type="AlphaFoldDB" id="A0A9E5MQ93"/>
<dbReference type="Proteomes" id="UP000787472">
    <property type="component" value="Unassembled WGS sequence"/>
</dbReference>
<dbReference type="Pfam" id="PF07045">
    <property type="entry name" value="DUF1330"/>
    <property type="match status" value="1"/>
</dbReference>
<evidence type="ECO:0000313" key="3">
    <source>
        <dbReference type="Proteomes" id="UP000787472"/>
    </source>
</evidence>
<dbReference type="EMBL" id="JAAONZ010000029">
    <property type="protein sequence ID" value="NHO68365.1"/>
    <property type="molecule type" value="Genomic_DNA"/>
</dbReference>
<reference evidence="2" key="1">
    <citation type="submission" date="2020-03" db="EMBL/GenBank/DDBJ databases">
        <authorList>
            <person name="Guo F."/>
        </authorList>
    </citation>
    <scope>NUCLEOTIDE SEQUENCE</scope>
    <source>
        <strain evidence="2">JCM 30134</strain>
    </source>
</reference>
<name>A0A9E5MQ93_9GAMM</name>
<dbReference type="InterPro" id="IPR011008">
    <property type="entry name" value="Dimeric_a/b-barrel"/>
</dbReference>
<sequence>MPAYMIVMREEPIQDADAMTQYQTLTRQMHTDIKPLPKVIYGALEALEGEAPDGMVMMEFASMQQAHDWYHSGEYQKVLPYRLRAAKHRAFIVESL</sequence>
<dbReference type="InterPro" id="IPR010753">
    <property type="entry name" value="DUF1330"/>
</dbReference>
<evidence type="ECO:0000259" key="1">
    <source>
        <dbReference type="Pfam" id="PF07045"/>
    </source>
</evidence>